<evidence type="ECO:0000313" key="8">
    <source>
        <dbReference type="Proteomes" id="UP000183952"/>
    </source>
</evidence>
<protein>
    <submittedName>
        <fullName evidence="7">Helicase conserved C-terminal domain-containing protein</fullName>
    </submittedName>
</protein>
<sequence>MLIGRDSKYLLKQTRSKAKMYEYSVPDELHIAVDDNANELLLIAIAAIGNISAQVLHENNPYRIIPADKKEELEFASHYFDAFLKSKLDPNYPQYYLILGAIAYYLCDYAGSAKVMANMIDTDELELGCGGIETILALLLQDQLNVNTLGAAVQETSYTRYLHQVTTAYDTCFHQHKTAELDFIVEFRSLIYSQGSPRELLLTDAMLAVLLIKIERSALNLLPIYSGLSADKWKGMLQNKKSIYELWPAQIRLGEAGVFSGKSAIIQMPTSSGKTTSMSITIRASFLSGRTSMAVIVAPFRSLCREISVDISNDFFDDSHVHVNALSDVPEMEDLLELLESGGENSKNILVLTPEKLLYLLRQDNELIVDTGLIIFDEAHMFDDASRGAQYELLISSIMMYLRAGTQRLLLSAVIPNAGQINDWFTGGEGVVIADNSIRATEKTVAITDWEMSRKEPYGYLYFLDPENPNELEFFVPRIIEIKSLNKLKKNEKARFFPAVNFQTTKVEHNDIAIYLAVKLNHNGGVAIFCGRKDTADSVLRRILEINTRGIDVSSFIEHIVDNEHEKIAQLIKENYGQSNIYYDAALKGVFTHHRGISNGIRIATEYAMKKNLIRCIVCTSTLAQGVNLPIRYLIISSLYQAQEKIKVRDFHNLIGRAGRAGLYTEGTILFSQTFVYSRRNIFKDRWRWRGYLEMLDTSNAESCLSQFLLLVRPETFEISYDASVEYDFYKLALARYTHAERYGKAVITLVSQFEENYPLKISTFKSAIYRVNLSLDAIESYLLSFLKEDNIQDINLLVSSTFGYFLSDKEEKERMMTLFTTVRKYLLDTVNSTNKRAVFSRTLLGINQLLQIEQWVDVNSSALISCETTYEILELLMPQLIEYSENKCIKAVSVKNELLGIANMWIAGLSYKQIFDYALEHNVKIIRRNKEVDIQLGEIIDICDEGFGYASTLIINAISDLLQFNHQESENACKLMTELSKQMRYGLPTRRSIIIYESGFADRVISLKISTELLGIRIKTKKQFQAAARKRKGALMEVLSEFPRVFSDRLSEL</sequence>
<keyword evidence="2" id="KW-0378">Hydrolase</keyword>
<feature type="domain" description="Helicase ATP-binding" evidence="5">
    <location>
        <begin position="255"/>
        <end position="433"/>
    </location>
</feature>
<evidence type="ECO:0000256" key="2">
    <source>
        <dbReference type="ARBA" id="ARBA00022801"/>
    </source>
</evidence>
<dbReference type="GO" id="GO:0003676">
    <property type="term" value="F:nucleic acid binding"/>
    <property type="evidence" value="ECO:0007669"/>
    <property type="project" value="InterPro"/>
</dbReference>
<dbReference type="SMART" id="SM00490">
    <property type="entry name" value="HELICc"/>
    <property type="match status" value="1"/>
</dbReference>
<dbReference type="Proteomes" id="UP000183952">
    <property type="component" value="Unassembled WGS sequence"/>
</dbReference>
<dbReference type="EMBL" id="FRAD01000009">
    <property type="protein sequence ID" value="SHJ89936.1"/>
    <property type="molecule type" value="Genomic_DNA"/>
</dbReference>
<dbReference type="STRING" id="1121331.SAMN02745248_01239"/>
<dbReference type="InterPro" id="IPR014001">
    <property type="entry name" value="Helicase_ATP-bd"/>
</dbReference>
<evidence type="ECO:0000256" key="3">
    <source>
        <dbReference type="ARBA" id="ARBA00022806"/>
    </source>
</evidence>
<dbReference type="GO" id="GO:0016787">
    <property type="term" value="F:hydrolase activity"/>
    <property type="evidence" value="ECO:0007669"/>
    <property type="project" value="UniProtKB-KW"/>
</dbReference>
<evidence type="ECO:0000256" key="4">
    <source>
        <dbReference type="ARBA" id="ARBA00022840"/>
    </source>
</evidence>
<dbReference type="InterPro" id="IPR011545">
    <property type="entry name" value="DEAD/DEAH_box_helicase_dom"/>
</dbReference>
<evidence type="ECO:0000313" key="7">
    <source>
        <dbReference type="EMBL" id="SHJ89936.1"/>
    </source>
</evidence>
<organism evidence="7 8">
    <name type="scientific">Hathewaya proteolytica DSM 3090</name>
    <dbReference type="NCBI Taxonomy" id="1121331"/>
    <lineage>
        <taxon>Bacteria</taxon>
        <taxon>Bacillati</taxon>
        <taxon>Bacillota</taxon>
        <taxon>Clostridia</taxon>
        <taxon>Eubacteriales</taxon>
        <taxon>Clostridiaceae</taxon>
        <taxon>Hathewaya</taxon>
    </lineage>
</organism>
<dbReference type="InterPro" id="IPR050474">
    <property type="entry name" value="Hel308_SKI2-like"/>
</dbReference>
<dbReference type="InterPro" id="IPR001650">
    <property type="entry name" value="Helicase_C-like"/>
</dbReference>
<gene>
    <name evidence="7" type="ORF">SAMN02745248_01239</name>
</gene>
<dbReference type="PANTHER" id="PTHR47961:SF6">
    <property type="entry name" value="DNA-DIRECTED DNA POLYMERASE"/>
    <property type="match status" value="1"/>
</dbReference>
<evidence type="ECO:0000259" key="5">
    <source>
        <dbReference type="PROSITE" id="PS51192"/>
    </source>
</evidence>
<evidence type="ECO:0000259" key="6">
    <source>
        <dbReference type="PROSITE" id="PS51194"/>
    </source>
</evidence>
<dbReference type="Gene3D" id="3.40.50.300">
    <property type="entry name" value="P-loop containing nucleotide triphosphate hydrolases"/>
    <property type="match status" value="2"/>
</dbReference>
<accession>A0A1M6N2Q0</accession>
<proteinExistence type="predicted"/>
<dbReference type="PROSITE" id="PS51194">
    <property type="entry name" value="HELICASE_CTER"/>
    <property type="match status" value="1"/>
</dbReference>
<keyword evidence="4" id="KW-0067">ATP-binding</keyword>
<dbReference type="InterPro" id="IPR027417">
    <property type="entry name" value="P-loop_NTPase"/>
</dbReference>
<dbReference type="PROSITE" id="PS51192">
    <property type="entry name" value="HELICASE_ATP_BIND_1"/>
    <property type="match status" value="1"/>
</dbReference>
<dbReference type="RefSeq" id="WP_072903254.1">
    <property type="nucleotide sequence ID" value="NZ_FRAD01000009.1"/>
</dbReference>
<dbReference type="Pfam" id="PF00270">
    <property type="entry name" value="DEAD"/>
    <property type="match status" value="1"/>
</dbReference>
<dbReference type="PANTHER" id="PTHR47961">
    <property type="entry name" value="DNA POLYMERASE THETA, PUTATIVE (AFU_ORTHOLOGUE AFUA_1G05260)-RELATED"/>
    <property type="match status" value="1"/>
</dbReference>
<keyword evidence="3 7" id="KW-0347">Helicase</keyword>
<evidence type="ECO:0000256" key="1">
    <source>
        <dbReference type="ARBA" id="ARBA00022741"/>
    </source>
</evidence>
<name>A0A1M6N2Q0_9CLOT</name>
<reference evidence="7 8" key="1">
    <citation type="submission" date="2016-11" db="EMBL/GenBank/DDBJ databases">
        <authorList>
            <person name="Jaros S."/>
            <person name="Januszkiewicz K."/>
            <person name="Wedrychowicz H."/>
        </authorList>
    </citation>
    <scope>NUCLEOTIDE SEQUENCE [LARGE SCALE GENOMIC DNA]</scope>
    <source>
        <strain evidence="7 8">DSM 3090</strain>
    </source>
</reference>
<dbReference type="GO" id="GO:0005524">
    <property type="term" value="F:ATP binding"/>
    <property type="evidence" value="ECO:0007669"/>
    <property type="project" value="UniProtKB-KW"/>
</dbReference>
<dbReference type="SUPFAM" id="SSF52540">
    <property type="entry name" value="P-loop containing nucleoside triphosphate hydrolases"/>
    <property type="match status" value="1"/>
</dbReference>
<keyword evidence="1" id="KW-0547">Nucleotide-binding</keyword>
<dbReference type="SMART" id="SM00487">
    <property type="entry name" value="DEXDc"/>
    <property type="match status" value="1"/>
</dbReference>
<dbReference type="GO" id="GO:0004386">
    <property type="term" value="F:helicase activity"/>
    <property type="evidence" value="ECO:0007669"/>
    <property type="project" value="UniProtKB-KW"/>
</dbReference>
<dbReference type="OrthoDB" id="9815222at2"/>
<keyword evidence="8" id="KW-1185">Reference proteome</keyword>
<dbReference type="AlphaFoldDB" id="A0A1M6N2Q0"/>
<feature type="domain" description="Helicase C-terminal" evidence="6">
    <location>
        <begin position="510"/>
        <end position="712"/>
    </location>
</feature>